<dbReference type="Gene3D" id="2.60.120.260">
    <property type="entry name" value="Galactose-binding domain-like"/>
    <property type="match status" value="1"/>
</dbReference>
<name>A0A165QB47_EXIGL</name>
<evidence type="ECO:0000313" key="2">
    <source>
        <dbReference type="EMBL" id="KZW03351.1"/>
    </source>
</evidence>
<accession>A0A165QB47</accession>
<feature type="transmembrane region" description="Helical" evidence="1">
    <location>
        <begin position="20"/>
        <end position="40"/>
    </location>
</feature>
<keyword evidence="1" id="KW-0472">Membrane</keyword>
<evidence type="ECO:0008006" key="4">
    <source>
        <dbReference type="Google" id="ProtNLM"/>
    </source>
</evidence>
<dbReference type="InParanoid" id="A0A165QB47"/>
<sequence length="281" mass="31443">MFRQPKPEPQTTSQRLTRFVLPVAVVALLGIIVVHFLPAVSTDMDFAALANGARIMDEHSSASFNNLVEQRVRSFSKHYNYPEEVPDAALRLMTGPPAPWMTNGTKGVLAIRLSSPAFIASFKLKPYSPPSTCSPRELRIWGLVTSSDYVVPPLLTAWPTSLPMKLFQPRHIVEPVSLLKRSWDLFLSVFVQRPSRTMHWRPLETVDYLQLSDTAVLRDVSLDLDFPLHAVAIEFIQNWGASFTCFAGFGAYGPETSTRSSSCYFCSTQLMTTTVWDPSSL</sequence>
<protein>
    <recommendedName>
        <fullName evidence="4">SUN domain-containing protein</fullName>
    </recommendedName>
</protein>
<organism evidence="2 3">
    <name type="scientific">Exidia glandulosa HHB12029</name>
    <dbReference type="NCBI Taxonomy" id="1314781"/>
    <lineage>
        <taxon>Eukaryota</taxon>
        <taxon>Fungi</taxon>
        <taxon>Dikarya</taxon>
        <taxon>Basidiomycota</taxon>
        <taxon>Agaricomycotina</taxon>
        <taxon>Agaricomycetes</taxon>
        <taxon>Auriculariales</taxon>
        <taxon>Exidiaceae</taxon>
        <taxon>Exidia</taxon>
    </lineage>
</organism>
<dbReference type="Proteomes" id="UP000077266">
    <property type="component" value="Unassembled WGS sequence"/>
</dbReference>
<evidence type="ECO:0000313" key="3">
    <source>
        <dbReference type="Proteomes" id="UP000077266"/>
    </source>
</evidence>
<gene>
    <name evidence="2" type="ORF">EXIGLDRAFT_744157</name>
</gene>
<proteinExistence type="predicted"/>
<reference evidence="2 3" key="1">
    <citation type="journal article" date="2016" name="Mol. Biol. Evol.">
        <title>Comparative Genomics of Early-Diverging Mushroom-Forming Fungi Provides Insights into the Origins of Lignocellulose Decay Capabilities.</title>
        <authorList>
            <person name="Nagy L.G."/>
            <person name="Riley R."/>
            <person name="Tritt A."/>
            <person name="Adam C."/>
            <person name="Daum C."/>
            <person name="Floudas D."/>
            <person name="Sun H."/>
            <person name="Yadav J.S."/>
            <person name="Pangilinan J."/>
            <person name="Larsson K.H."/>
            <person name="Matsuura K."/>
            <person name="Barry K."/>
            <person name="Labutti K."/>
            <person name="Kuo R."/>
            <person name="Ohm R.A."/>
            <person name="Bhattacharya S.S."/>
            <person name="Shirouzu T."/>
            <person name="Yoshinaga Y."/>
            <person name="Martin F.M."/>
            <person name="Grigoriev I.V."/>
            <person name="Hibbett D.S."/>
        </authorList>
    </citation>
    <scope>NUCLEOTIDE SEQUENCE [LARGE SCALE GENOMIC DNA]</scope>
    <source>
        <strain evidence="2 3">HHB12029</strain>
    </source>
</reference>
<keyword evidence="1" id="KW-0812">Transmembrane</keyword>
<dbReference type="AlphaFoldDB" id="A0A165QB47"/>
<dbReference type="EMBL" id="KV425884">
    <property type="protein sequence ID" value="KZW03351.1"/>
    <property type="molecule type" value="Genomic_DNA"/>
</dbReference>
<evidence type="ECO:0000256" key="1">
    <source>
        <dbReference type="SAM" id="Phobius"/>
    </source>
</evidence>
<keyword evidence="3" id="KW-1185">Reference proteome</keyword>
<keyword evidence="1" id="KW-1133">Transmembrane helix</keyword>